<evidence type="ECO:0000313" key="3">
    <source>
        <dbReference type="EMBL" id="MBB3674462.1"/>
    </source>
</evidence>
<gene>
    <name evidence="3" type="ORF">FHX36_000197</name>
</gene>
<evidence type="ECO:0000259" key="2">
    <source>
        <dbReference type="Pfam" id="PF01619"/>
    </source>
</evidence>
<reference evidence="3 4" key="1">
    <citation type="submission" date="2020-08" db="EMBL/GenBank/DDBJ databases">
        <title>Sequencing the genomes of 1000 actinobacteria strains.</title>
        <authorList>
            <person name="Klenk H.-P."/>
        </authorList>
    </citation>
    <scope>NUCLEOTIDE SEQUENCE [LARGE SCALE GENOMIC DNA]</scope>
    <source>
        <strain evidence="3 4">DSM 16678</strain>
    </source>
</reference>
<evidence type="ECO:0000313" key="4">
    <source>
        <dbReference type="Proteomes" id="UP000580718"/>
    </source>
</evidence>
<dbReference type="SUPFAM" id="SSF51730">
    <property type="entry name" value="FAD-linked oxidoreductase"/>
    <property type="match status" value="1"/>
</dbReference>
<dbReference type="Pfam" id="PF01619">
    <property type="entry name" value="Pro_dh"/>
    <property type="match status" value="1"/>
</dbReference>
<keyword evidence="1 3" id="KW-0560">Oxidoreductase</keyword>
<dbReference type="RefSeq" id="WP_183513429.1">
    <property type="nucleotide sequence ID" value="NZ_JACIBU010000001.1"/>
</dbReference>
<organism evidence="3 4">
    <name type="scientific">Modestobacter versicolor</name>
    <dbReference type="NCBI Taxonomy" id="429133"/>
    <lineage>
        <taxon>Bacteria</taxon>
        <taxon>Bacillati</taxon>
        <taxon>Actinomycetota</taxon>
        <taxon>Actinomycetes</taxon>
        <taxon>Geodermatophilales</taxon>
        <taxon>Geodermatophilaceae</taxon>
        <taxon>Modestobacter</taxon>
    </lineage>
</organism>
<name>A0A839XZ26_9ACTN</name>
<dbReference type="EMBL" id="JACIBU010000001">
    <property type="protein sequence ID" value="MBB3674462.1"/>
    <property type="molecule type" value="Genomic_DNA"/>
</dbReference>
<accession>A0A839XZ26</accession>
<dbReference type="Proteomes" id="UP000580718">
    <property type="component" value="Unassembled WGS sequence"/>
</dbReference>
<dbReference type="InterPro" id="IPR029041">
    <property type="entry name" value="FAD-linked_oxidoreductase-like"/>
</dbReference>
<evidence type="ECO:0000256" key="1">
    <source>
        <dbReference type="ARBA" id="ARBA00023002"/>
    </source>
</evidence>
<dbReference type="EC" id="1.5.-.-" evidence="3"/>
<dbReference type="GO" id="GO:0004657">
    <property type="term" value="F:proline dehydrogenase activity"/>
    <property type="evidence" value="ECO:0007669"/>
    <property type="project" value="UniProtKB-ARBA"/>
</dbReference>
<feature type="domain" description="Proline dehydrogenase" evidence="2">
    <location>
        <begin position="50"/>
        <end position="286"/>
    </location>
</feature>
<dbReference type="AlphaFoldDB" id="A0A839XZ26"/>
<dbReference type="InterPro" id="IPR002872">
    <property type="entry name" value="Proline_DH_dom"/>
</dbReference>
<sequence length="289" mass="31010">MTVDRALLFRLATSRRWEQLVTAAPGGEARAWRAASRYVAGRTRPEAVQATAGLLAQGHGVSVDLFGELVDDPAEADRVRDDYLELAAELPAGDVWLSIDLSHLALDVDPAGAADRLAAVAAALPPGRRLQVGAEDAGRTDAVQGCLLEVAGRGLAHRLAGTLQANLRRTPDDLPALTAAGVHVRLVKGAYLEAAGAYPHGEPTDLAFLRLGARLAETGAPWSMATHDGRLREALLMAVGTVPVEHLFGVRPEVLDELRDRGVPTRVYLPYGPAWFRYWMRRVAESRGA</sequence>
<comment type="caution">
    <text evidence="3">The sequence shown here is derived from an EMBL/GenBank/DDBJ whole genome shotgun (WGS) entry which is preliminary data.</text>
</comment>
<dbReference type="GO" id="GO:0006562">
    <property type="term" value="P:L-proline catabolic process"/>
    <property type="evidence" value="ECO:0007669"/>
    <property type="project" value="UniProtKB-ARBA"/>
</dbReference>
<proteinExistence type="predicted"/>
<protein>
    <submittedName>
        <fullName evidence="3">Proline dehydrogenase</fullName>
        <ecNumber evidence="3">1.5.-.-</ecNumber>
    </submittedName>
</protein>
<dbReference type="Gene3D" id="3.20.20.220">
    <property type="match status" value="1"/>
</dbReference>